<gene>
    <name evidence="6" type="ORF">GGR36_003803</name>
</gene>
<comment type="caution">
    <text evidence="6">The sequence shown here is derived from an EMBL/GenBank/DDBJ whole genome shotgun (WGS) entry which is preliminary data.</text>
</comment>
<dbReference type="SUPFAM" id="SSF48452">
    <property type="entry name" value="TPR-like"/>
    <property type="match status" value="4"/>
</dbReference>
<proteinExistence type="predicted"/>
<keyword evidence="5" id="KW-0732">Signal</keyword>
<evidence type="ECO:0000256" key="4">
    <source>
        <dbReference type="SAM" id="MobiDB-lite"/>
    </source>
</evidence>
<organism evidence="6 7">
    <name type="scientific">Niveibacterium umoris</name>
    <dbReference type="NCBI Taxonomy" id="1193620"/>
    <lineage>
        <taxon>Bacteria</taxon>
        <taxon>Pseudomonadati</taxon>
        <taxon>Pseudomonadota</taxon>
        <taxon>Betaproteobacteria</taxon>
        <taxon>Rhodocyclales</taxon>
        <taxon>Rhodocyclaceae</taxon>
        <taxon>Niveibacterium</taxon>
    </lineage>
</organism>
<dbReference type="InterPro" id="IPR014266">
    <property type="entry name" value="PEP-CTERM_TPR_PrsT"/>
</dbReference>
<evidence type="ECO:0000313" key="7">
    <source>
        <dbReference type="Proteomes" id="UP000561045"/>
    </source>
</evidence>
<name>A0A840BVX1_9RHOO</name>
<keyword evidence="7" id="KW-1185">Reference proteome</keyword>
<evidence type="ECO:0000256" key="2">
    <source>
        <dbReference type="ARBA" id="ARBA00022803"/>
    </source>
</evidence>
<feature type="compositionally biased region" description="Basic and acidic residues" evidence="4">
    <location>
        <begin position="907"/>
        <end position="922"/>
    </location>
</feature>
<dbReference type="PANTHER" id="PTHR45586">
    <property type="entry name" value="TPR REPEAT-CONTAINING PROTEIN PA4667"/>
    <property type="match status" value="1"/>
</dbReference>
<feature type="compositionally biased region" description="Basic and acidic residues" evidence="4">
    <location>
        <begin position="928"/>
        <end position="938"/>
    </location>
</feature>
<dbReference type="EMBL" id="JACIET010000002">
    <property type="protein sequence ID" value="MBB4014457.1"/>
    <property type="molecule type" value="Genomic_DNA"/>
</dbReference>
<dbReference type="SMART" id="SM00028">
    <property type="entry name" value="TPR"/>
    <property type="match status" value="15"/>
</dbReference>
<evidence type="ECO:0000256" key="3">
    <source>
        <dbReference type="PROSITE-ProRule" id="PRU00339"/>
    </source>
</evidence>
<dbReference type="RefSeq" id="WP_207064506.1">
    <property type="nucleotide sequence ID" value="NZ_BAABLE010000009.1"/>
</dbReference>
<sequence length="938" mass="101060">MRLKGFRLLFIQMVLALSALLPGLAIAADTAKASRFYEDALARYERRDYTGAVIQLKNALQQDRKMLAAHVLLGRSLLSVGDSIGAEAEFKIALELGVDPAEVELPLAQALYAQGRFADLIARNVPTTLPPTVRQELLIVRGSAQGEMNDAVAARKSFDEARAIDPRAATLIMAEASQALRLGNVARAVELSQQAVTLAPDRPEAWAGRGAALAAQRQKQSALDAFGRALTLDPRQTDARLARVDIFIDMDRDADAARDLDALKEFAPGDPRAAYRRGVLAARKGDTEAVAREMAEVVKAIDSMPQEVRVRRASILLIGAMAHYSLHNQEKARASFEAFLRLQPYHPGATRLLASSYLNDGDPVRAANLLEEYLRRFPGDAQAMTLLGSAYLVQKRYSKASSLLERAVVQGVADPAMRATFGASLAGQGLDATAAQQLKLAFDANPGDQAVGASLGVLLLQRGEVKPALEVLERVYAANPRSPVALNLLGLARVRSGDKIGGRKAYEAALAVDARFAPAQLNLARLDVAEGRSDAARARLQELLKSAPDNPDALIDLAALDRREGKAEAARKGLEKAMAVAPRHPRAPLILIDDALSRGDTAAAVKIARGAAAAMPSDLSILLALARAQLASGDLTRARETLVDARKRLESDPDALVQVARMQIAAGHLQGASFTVDKALVVQPDAYPALELQAEIALRNNDPAQAERLGKALVERFPNRAAGYQLLGDIALTRGQMANGLALHRNGFEREPTVDNALRAFRAHLAANEPQRGVVLLSEFQRTGKAPTDLRIATAIAEGQIRAGDLKAARISLEKLIQTAPSPALLNNYALVLMDLGDNNAVGAAERAYRSAPNDPRMIDTYGWILARNGQGERGLGYLRDARLRSPRDAEVRFHLAWVLNQQGRKKEAREELAPVKPELGRDGMPAEARKLATELGL</sequence>
<protein>
    <submittedName>
        <fullName evidence="6">Putative PEP-CTERM system TPR-repeat lipoprotein</fullName>
    </submittedName>
</protein>
<dbReference type="NCBIfam" id="TIGR02917">
    <property type="entry name" value="PEP_TPR_lipo"/>
    <property type="match status" value="1"/>
</dbReference>
<dbReference type="InterPro" id="IPR019734">
    <property type="entry name" value="TPR_rpt"/>
</dbReference>
<feature type="repeat" description="TPR" evidence="3">
    <location>
        <begin position="203"/>
        <end position="236"/>
    </location>
</feature>
<feature type="repeat" description="TPR" evidence="3">
    <location>
        <begin position="449"/>
        <end position="482"/>
    </location>
</feature>
<dbReference type="PANTHER" id="PTHR45586:SF1">
    <property type="entry name" value="LIPOPOLYSACCHARIDE ASSEMBLY PROTEIN B"/>
    <property type="match status" value="1"/>
</dbReference>
<dbReference type="Pfam" id="PF13432">
    <property type="entry name" value="TPR_16"/>
    <property type="match status" value="4"/>
</dbReference>
<dbReference type="PROSITE" id="PS50005">
    <property type="entry name" value="TPR"/>
    <property type="match status" value="2"/>
</dbReference>
<dbReference type="InterPro" id="IPR051012">
    <property type="entry name" value="CellSynth/LPSAsmb/PSIAsmb"/>
</dbReference>
<keyword evidence="6" id="KW-0449">Lipoprotein</keyword>
<evidence type="ECO:0000256" key="1">
    <source>
        <dbReference type="ARBA" id="ARBA00022737"/>
    </source>
</evidence>
<dbReference type="Pfam" id="PF14559">
    <property type="entry name" value="TPR_19"/>
    <property type="match status" value="2"/>
</dbReference>
<dbReference type="Proteomes" id="UP000561045">
    <property type="component" value="Unassembled WGS sequence"/>
</dbReference>
<feature type="signal peptide" evidence="5">
    <location>
        <begin position="1"/>
        <end position="27"/>
    </location>
</feature>
<feature type="chain" id="PRO_5032406807" evidence="5">
    <location>
        <begin position="28"/>
        <end position="938"/>
    </location>
</feature>
<dbReference type="InterPro" id="IPR011990">
    <property type="entry name" value="TPR-like_helical_dom_sf"/>
</dbReference>
<keyword evidence="1" id="KW-0677">Repeat</keyword>
<evidence type="ECO:0000256" key="5">
    <source>
        <dbReference type="SAM" id="SignalP"/>
    </source>
</evidence>
<dbReference type="Gene3D" id="1.25.40.10">
    <property type="entry name" value="Tetratricopeptide repeat domain"/>
    <property type="match status" value="4"/>
</dbReference>
<accession>A0A840BVX1</accession>
<keyword evidence="2 3" id="KW-0802">TPR repeat</keyword>
<evidence type="ECO:0000313" key="6">
    <source>
        <dbReference type="EMBL" id="MBB4014457.1"/>
    </source>
</evidence>
<feature type="region of interest" description="Disordered" evidence="4">
    <location>
        <begin position="907"/>
        <end position="938"/>
    </location>
</feature>
<dbReference type="AlphaFoldDB" id="A0A840BVX1"/>
<reference evidence="6 7" key="1">
    <citation type="submission" date="2020-08" db="EMBL/GenBank/DDBJ databases">
        <title>Genomic Encyclopedia of Type Strains, Phase IV (KMG-IV): sequencing the most valuable type-strain genomes for metagenomic binning, comparative biology and taxonomic classification.</title>
        <authorList>
            <person name="Goeker M."/>
        </authorList>
    </citation>
    <scope>NUCLEOTIDE SEQUENCE [LARGE SCALE GENOMIC DNA]</scope>
    <source>
        <strain evidence="6 7">DSM 106739</strain>
    </source>
</reference>